<evidence type="ECO:0000313" key="1">
    <source>
        <dbReference type="Proteomes" id="UP000887565"/>
    </source>
</evidence>
<proteinExistence type="predicted"/>
<reference evidence="2" key="1">
    <citation type="submission" date="2022-11" db="UniProtKB">
        <authorList>
            <consortium name="WormBaseParasite"/>
        </authorList>
    </citation>
    <scope>IDENTIFICATION</scope>
</reference>
<protein>
    <submittedName>
        <fullName evidence="2">Uncharacterized protein</fullName>
    </submittedName>
</protein>
<dbReference type="AlphaFoldDB" id="A0A915KBB9"/>
<keyword evidence="1" id="KW-1185">Reference proteome</keyword>
<name>A0A915KBB9_ROMCU</name>
<dbReference type="Proteomes" id="UP000887565">
    <property type="component" value="Unplaced"/>
</dbReference>
<dbReference type="WBParaSite" id="nRc.2.0.1.t35660-RA">
    <property type="protein sequence ID" value="nRc.2.0.1.t35660-RA"/>
    <property type="gene ID" value="nRc.2.0.1.g35660"/>
</dbReference>
<dbReference type="InterPro" id="IPR029052">
    <property type="entry name" value="Metallo-depent_PP-like"/>
</dbReference>
<accession>A0A915KBB9</accession>
<organism evidence="1 2">
    <name type="scientific">Romanomermis culicivorax</name>
    <name type="common">Nematode worm</name>
    <dbReference type="NCBI Taxonomy" id="13658"/>
    <lineage>
        <taxon>Eukaryota</taxon>
        <taxon>Metazoa</taxon>
        <taxon>Ecdysozoa</taxon>
        <taxon>Nematoda</taxon>
        <taxon>Enoplea</taxon>
        <taxon>Dorylaimia</taxon>
        <taxon>Mermithida</taxon>
        <taxon>Mermithoidea</taxon>
        <taxon>Mermithidae</taxon>
        <taxon>Romanomermis</taxon>
    </lineage>
</organism>
<dbReference type="Gene3D" id="3.60.21.10">
    <property type="match status" value="1"/>
</dbReference>
<evidence type="ECO:0000313" key="2">
    <source>
        <dbReference type="WBParaSite" id="nRc.2.0.1.t35660-RA"/>
    </source>
</evidence>
<sequence length="159" mass="17401">MVIFELDEKSKNQDVRIFLSKTSKNDFFHPKWKSFSQHLQTSADDGSTLNYVISGAGAFASQSAAHASDVPRDSSKFYHPHGTFFGQIFPVGSLGWTSGGFVYCRVNKTRAGFGYVDGDVGLSPLLTSMVLEHVLNSIGNIIDIFASQTGKAYSTIIQH</sequence>